<dbReference type="CDD" id="cd02440">
    <property type="entry name" value="AdoMet_MTases"/>
    <property type="match status" value="1"/>
</dbReference>
<dbReference type="OrthoDB" id="9782855at2"/>
<evidence type="ECO:0000256" key="4">
    <source>
        <dbReference type="ARBA" id="ARBA00022691"/>
    </source>
</evidence>
<protein>
    <submittedName>
        <fullName evidence="8">Cyclopropane-fatty-acyl-phospholipid synthase</fullName>
    </submittedName>
</protein>
<proteinExistence type="inferred from homology"/>
<evidence type="ECO:0000313" key="8">
    <source>
        <dbReference type="EMBL" id="SAK79503.1"/>
    </source>
</evidence>
<accession>A0A158CAV4</accession>
<dbReference type="GO" id="GO:0008168">
    <property type="term" value="F:methyltransferase activity"/>
    <property type="evidence" value="ECO:0007669"/>
    <property type="project" value="UniProtKB-KW"/>
</dbReference>
<dbReference type="RefSeq" id="WP_086972233.1">
    <property type="nucleotide sequence ID" value="NZ_FCOJ02000045.1"/>
</dbReference>
<evidence type="ECO:0000256" key="1">
    <source>
        <dbReference type="ARBA" id="ARBA00010815"/>
    </source>
</evidence>
<dbReference type="PIRSF" id="PIRSF003085">
    <property type="entry name" value="CMAS"/>
    <property type="match status" value="1"/>
</dbReference>
<dbReference type="Proteomes" id="UP000054596">
    <property type="component" value="Unassembled WGS sequence"/>
</dbReference>
<evidence type="ECO:0000256" key="5">
    <source>
        <dbReference type="ARBA" id="ARBA00023098"/>
    </source>
</evidence>
<gene>
    <name evidence="8" type="ORF">AWB82_05199</name>
</gene>
<dbReference type="GO" id="GO:0032259">
    <property type="term" value="P:methylation"/>
    <property type="evidence" value="ECO:0007669"/>
    <property type="project" value="UniProtKB-KW"/>
</dbReference>
<evidence type="ECO:0000256" key="6">
    <source>
        <dbReference type="PIRSR" id="PIRSR003085-1"/>
    </source>
</evidence>
<reference evidence="8" key="1">
    <citation type="submission" date="2016-01" db="EMBL/GenBank/DDBJ databases">
        <authorList>
            <person name="Peeters C."/>
        </authorList>
    </citation>
    <scope>NUCLEOTIDE SEQUENCE [LARGE SCALE GENOMIC DNA]</scope>
    <source>
        <strain evidence="8">LMG 29325</strain>
    </source>
</reference>
<evidence type="ECO:0000259" key="7">
    <source>
        <dbReference type="SMART" id="SM00828"/>
    </source>
</evidence>
<dbReference type="STRING" id="1777143.AWB82_05199"/>
<keyword evidence="9" id="KW-1185">Reference proteome</keyword>
<dbReference type="InterPro" id="IPR050723">
    <property type="entry name" value="CFA/CMAS"/>
</dbReference>
<dbReference type="GO" id="GO:0008610">
    <property type="term" value="P:lipid biosynthetic process"/>
    <property type="evidence" value="ECO:0007669"/>
    <property type="project" value="InterPro"/>
</dbReference>
<evidence type="ECO:0000256" key="3">
    <source>
        <dbReference type="ARBA" id="ARBA00022679"/>
    </source>
</evidence>
<dbReference type="InterPro" id="IPR020803">
    <property type="entry name" value="MeTfrase_dom"/>
</dbReference>
<evidence type="ECO:0000313" key="9">
    <source>
        <dbReference type="Proteomes" id="UP000054596"/>
    </source>
</evidence>
<feature type="active site" evidence="6">
    <location>
        <position position="366"/>
    </location>
</feature>
<keyword evidence="4" id="KW-0949">S-adenosyl-L-methionine</keyword>
<keyword evidence="3" id="KW-0808">Transferase</keyword>
<dbReference type="SUPFAM" id="SSF53335">
    <property type="entry name" value="S-adenosyl-L-methionine-dependent methyltransferases"/>
    <property type="match status" value="1"/>
</dbReference>
<dbReference type="PANTHER" id="PTHR43667">
    <property type="entry name" value="CYCLOPROPANE-FATTY-ACYL-PHOSPHOLIPID SYNTHASE"/>
    <property type="match status" value="1"/>
</dbReference>
<feature type="domain" description="Polyketide synthase-like methyltransferase" evidence="7">
    <location>
        <begin position="126"/>
        <end position="360"/>
    </location>
</feature>
<dbReference type="InterPro" id="IPR003333">
    <property type="entry name" value="CMAS"/>
</dbReference>
<evidence type="ECO:0000256" key="2">
    <source>
        <dbReference type="ARBA" id="ARBA00022603"/>
    </source>
</evidence>
<dbReference type="SMART" id="SM00828">
    <property type="entry name" value="PKS_MT"/>
    <property type="match status" value="1"/>
</dbReference>
<dbReference type="Pfam" id="PF02353">
    <property type="entry name" value="CMAS"/>
    <property type="match status" value="1"/>
</dbReference>
<dbReference type="InterPro" id="IPR029063">
    <property type="entry name" value="SAM-dependent_MTases_sf"/>
</dbReference>
<comment type="similarity">
    <text evidence="1">Belongs to the CFA/CMAS family.</text>
</comment>
<dbReference type="AlphaFoldDB" id="A0A158CAV4"/>
<dbReference type="PANTHER" id="PTHR43667:SF1">
    <property type="entry name" value="CYCLOPROPANE-FATTY-ACYL-PHOSPHOLIPID SYNTHASE"/>
    <property type="match status" value="1"/>
</dbReference>
<dbReference type="Gene3D" id="3.40.50.150">
    <property type="entry name" value="Vaccinia Virus protein VP39"/>
    <property type="match status" value="1"/>
</dbReference>
<sequence>MFFQDKVEAWAASAGERVPVPARLVLWDGRQIILGHSGEPKVVLYVKQAGALRRLRRPTIDAIAQAYVIDEIDIDGRMPDAVALAYGLAHRDVPSNAYAPHFSLADHSKQSDRKAIQFHYDVSDDFYRIWLGRTMVYSCAYFENGTEDLDTAQEKKIDHILKKIALRPTQSLLDIGCGWGSLVIRAALRFGARCTGITLSEKQYEFATQRVQEAGLADRVEIRLQDYRDIDGQFDRVTSVGMFEHVGRANLGAYFAKISSLLAPEGIAMNHGITSTDPDIAWSPAVDGSGFMDKYVFPNGELSHIGQVLDAMQRGNLESIDVENLRRHYARTLTLWAETFEKNADSIRQLVDEQTFRVWRIYLAGCAYGFRYGNLSIYQVVCRRAGAQADSLAWSRRYMYE</sequence>
<name>A0A158CAV4_9BURK</name>
<dbReference type="EMBL" id="FCOJ02000045">
    <property type="protein sequence ID" value="SAK79503.1"/>
    <property type="molecule type" value="Genomic_DNA"/>
</dbReference>
<dbReference type="InterPro" id="IPR057206">
    <property type="entry name" value="DUF7884"/>
</dbReference>
<keyword evidence="2" id="KW-0489">Methyltransferase</keyword>
<keyword evidence="5" id="KW-0443">Lipid metabolism</keyword>
<dbReference type="Pfam" id="PF25371">
    <property type="entry name" value="DUF7884"/>
    <property type="match status" value="1"/>
</dbReference>
<organism evidence="8 9">
    <name type="scientific">Caballeronia glebae</name>
    <dbReference type="NCBI Taxonomy" id="1777143"/>
    <lineage>
        <taxon>Bacteria</taxon>
        <taxon>Pseudomonadati</taxon>
        <taxon>Pseudomonadota</taxon>
        <taxon>Betaproteobacteria</taxon>
        <taxon>Burkholderiales</taxon>
        <taxon>Burkholderiaceae</taxon>
        <taxon>Caballeronia</taxon>
    </lineage>
</organism>
<comment type="caution">
    <text evidence="8">The sequence shown here is derived from an EMBL/GenBank/DDBJ whole genome shotgun (WGS) entry which is preliminary data.</text>
</comment>